<feature type="compositionally biased region" description="Basic and acidic residues" evidence="8">
    <location>
        <begin position="43"/>
        <end position="59"/>
    </location>
</feature>
<sequence length="448" mass="50662">MNRFIKRESKSTKPIEVLIGNSSRRHCSFFSFPETIIMRNSVKREAESTGDRSRRREADEPSSSSERPKIVKKEKQSKTVTDSVTRSQEPPIHEGEEQGIDDRRAIRSQYLALTHEIKDAKDDLTKVDSDKFNRIINKVENLHQKVQKPREQVADAEALLDLVDNVVSSVKSQSAHGGVSPAEFVNALTNGFGKTSLRIDADEENRQVSMKWKDLGFAVCSTVLVSCGCSTMIGPMDTELKQRKRAVGNRKRTKPGAGVRPEEVDNTEKKTDTDKNMAIMFNILRKNKRVKIENLVLNRKSFAQTVENVFALSFLVKDGRVENNVDQNGSHFVEPRNAPAANQVMSGEVVHNHYVLRFDYKDWEPMSKMVAVGEELMPHRETEVVSSTCDLASKLSQDSQTKPIRNLSRKQGFVSQEETVVEDSTDIEGGDNEDSENRRECKLRKTHL</sequence>
<feature type="compositionally biased region" description="Basic and acidic residues" evidence="8">
    <location>
        <begin position="91"/>
        <end position="103"/>
    </location>
</feature>
<dbReference type="GeneID" id="104746491"/>
<evidence type="ECO:0000256" key="7">
    <source>
        <dbReference type="RuleBase" id="RU365071"/>
    </source>
</evidence>
<keyword evidence="5 7" id="KW-0234">DNA repair</keyword>
<feature type="compositionally biased region" description="Basic residues" evidence="8">
    <location>
        <begin position="243"/>
        <end position="254"/>
    </location>
</feature>
<evidence type="ECO:0000256" key="5">
    <source>
        <dbReference type="ARBA" id="ARBA00023204"/>
    </source>
</evidence>
<evidence type="ECO:0000256" key="6">
    <source>
        <dbReference type="ARBA" id="ARBA00023242"/>
    </source>
</evidence>
<dbReference type="InterPro" id="IPR014854">
    <property type="entry name" value="Nse4_C"/>
</dbReference>
<feature type="compositionally biased region" description="Polar residues" evidence="8">
    <location>
        <begin position="78"/>
        <end position="88"/>
    </location>
</feature>
<feature type="compositionally biased region" description="Basic and acidic residues" evidence="8">
    <location>
        <begin position="66"/>
        <end position="77"/>
    </location>
</feature>
<evidence type="ECO:0000313" key="10">
    <source>
        <dbReference type="Proteomes" id="UP000694864"/>
    </source>
</evidence>
<dbReference type="RefSeq" id="XP_010466279.1">
    <property type="nucleotide sequence ID" value="XM_010467977.2"/>
</dbReference>
<dbReference type="PANTHER" id="PTHR16140">
    <property type="entry name" value="NON-STRUCTURAL MAINTENANCE OF CHROMOSOMES ELEMENT 4"/>
    <property type="match status" value="1"/>
</dbReference>
<organism evidence="10 11">
    <name type="scientific">Camelina sativa</name>
    <name type="common">False flax</name>
    <name type="synonym">Myagrum sativum</name>
    <dbReference type="NCBI Taxonomy" id="90675"/>
    <lineage>
        <taxon>Eukaryota</taxon>
        <taxon>Viridiplantae</taxon>
        <taxon>Streptophyta</taxon>
        <taxon>Embryophyta</taxon>
        <taxon>Tracheophyta</taxon>
        <taxon>Spermatophyta</taxon>
        <taxon>Magnoliopsida</taxon>
        <taxon>eudicotyledons</taxon>
        <taxon>Gunneridae</taxon>
        <taxon>Pentapetalae</taxon>
        <taxon>rosids</taxon>
        <taxon>malvids</taxon>
        <taxon>Brassicales</taxon>
        <taxon>Brassicaceae</taxon>
        <taxon>Camelineae</taxon>
        <taxon>Camelina</taxon>
    </lineage>
</organism>
<keyword evidence="6 7" id="KW-0539">Nucleus</keyword>
<dbReference type="Proteomes" id="UP000694864">
    <property type="component" value="Chromosome 15"/>
</dbReference>
<name>A0ABM0W690_CAMSA</name>
<dbReference type="Pfam" id="PF08743">
    <property type="entry name" value="Nse4_C"/>
    <property type="match status" value="1"/>
</dbReference>
<evidence type="ECO:0000256" key="8">
    <source>
        <dbReference type="SAM" id="MobiDB-lite"/>
    </source>
</evidence>
<reference evidence="10" key="1">
    <citation type="journal article" date="2014" name="Nat. Commun.">
        <title>The emerging biofuel crop Camelina sativa retains a highly undifferentiated hexaploid genome structure.</title>
        <authorList>
            <person name="Kagale S."/>
            <person name="Koh C."/>
            <person name="Nixon J."/>
            <person name="Bollina V."/>
            <person name="Clarke W.E."/>
            <person name="Tuteja R."/>
            <person name="Spillane C."/>
            <person name="Robinson S.J."/>
            <person name="Links M.G."/>
            <person name="Clarke C."/>
            <person name="Higgins E.E."/>
            <person name="Huebert T."/>
            <person name="Sharpe A.G."/>
            <person name="Parkin I.A."/>
        </authorList>
    </citation>
    <scope>NUCLEOTIDE SEQUENCE [LARGE SCALE GENOMIC DNA]</scope>
    <source>
        <strain evidence="10">cv. DH55</strain>
    </source>
</reference>
<protein>
    <recommendedName>
        <fullName evidence="7">Non-structural maintenance of chromosomes element 4</fullName>
    </recommendedName>
</protein>
<evidence type="ECO:0000256" key="1">
    <source>
        <dbReference type="ARBA" id="ARBA00004123"/>
    </source>
</evidence>
<feature type="region of interest" description="Disordered" evidence="8">
    <location>
        <begin position="243"/>
        <end position="271"/>
    </location>
</feature>
<dbReference type="InterPro" id="IPR027786">
    <property type="entry name" value="Nse4/EID"/>
</dbReference>
<feature type="compositionally biased region" description="Acidic residues" evidence="8">
    <location>
        <begin position="419"/>
        <end position="434"/>
    </location>
</feature>
<evidence type="ECO:0000256" key="3">
    <source>
        <dbReference type="ARBA" id="ARBA00022763"/>
    </source>
</evidence>
<feature type="region of interest" description="Disordered" evidence="8">
    <location>
        <begin position="396"/>
        <end position="448"/>
    </location>
</feature>
<dbReference type="PANTHER" id="PTHR16140:SF0">
    <property type="entry name" value="NON-STRUCTURAL MAINTENANCE OF CHROMOSOMES ELEMENT 4"/>
    <property type="match status" value="1"/>
</dbReference>
<keyword evidence="3 7" id="KW-0227">DNA damage</keyword>
<feature type="domain" description="Non-structural maintenance of chromosome element 4 C-terminal" evidence="9">
    <location>
        <begin position="290"/>
        <end position="377"/>
    </location>
</feature>
<comment type="subunit">
    <text evidence="7">Component of the SMC5-SMC6 complex.</text>
</comment>
<evidence type="ECO:0000259" key="9">
    <source>
        <dbReference type="Pfam" id="PF08743"/>
    </source>
</evidence>
<feature type="compositionally biased region" description="Basic and acidic residues" evidence="8">
    <location>
        <begin position="260"/>
        <end position="271"/>
    </location>
</feature>
<reference evidence="11" key="2">
    <citation type="submission" date="2025-08" db="UniProtKB">
        <authorList>
            <consortium name="RefSeq"/>
        </authorList>
    </citation>
    <scope>IDENTIFICATION</scope>
    <source>
        <tissue evidence="11">Leaf</tissue>
    </source>
</reference>
<accession>A0ABM0W690</accession>
<evidence type="ECO:0000256" key="2">
    <source>
        <dbReference type="ARBA" id="ARBA00008997"/>
    </source>
</evidence>
<comment type="function">
    <text evidence="7">Component of the SMC5-SMC6 complex, that promotes sister chromatid alignment after DNA damage and facilitates double-stranded DNA breaks (DSBs) repair via homologous recombination between sister chromatids.</text>
</comment>
<comment type="similarity">
    <text evidence="2 7">Belongs to the NSE4 family.</text>
</comment>
<gene>
    <name evidence="11" type="primary">LOC104746491</name>
</gene>
<evidence type="ECO:0000256" key="4">
    <source>
        <dbReference type="ARBA" id="ARBA00023172"/>
    </source>
</evidence>
<comment type="subcellular location">
    <subcellularLocation>
        <location evidence="1 7">Nucleus</location>
    </subcellularLocation>
</comment>
<proteinExistence type="inferred from homology"/>
<feature type="region of interest" description="Disordered" evidence="8">
    <location>
        <begin position="43"/>
        <end position="103"/>
    </location>
</feature>
<keyword evidence="10" id="KW-1185">Reference proteome</keyword>
<keyword evidence="4 7" id="KW-0233">DNA recombination</keyword>
<evidence type="ECO:0000313" key="11">
    <source>
        <dbReference type="RefSeq" id="XP_010466279.1"/>
    </source>
</evidence>